<accession>A0A5B7GM38</accession>
<organism evidence="1 2">
    <name type="scientific">Portunus trituberculatus</name>
    <name type="common">Swimming crab</name>
    <name type="synonym">Neptunus trituberculatus</name>
    <dbReference type="NCBI Taxonomy" id="210409"/>
    <lineage>
        <taxon>Eukaryota</taxon>
        <taxon>Metazoa</taxon>
        <taxon>Ecdysozoa</taxon>
        <taxon>Arthropoda</taxon>
        <taxon>Crustacea</taxon>
        <taxon>Multicrustacea</taxon>
        <taxon>Malacostraca</taxon>
        <taxon>Eumalacostraca</taxon>
        <taxon>Eucarida</taxon>
        <taxon>Decapoda</taxon>
        <taxon>Pleocyemata</taxon>
        <taxon>Brachyura</taxon>
        <taxon>Eubrachyura</taxon>
        <taxon>Portunoidea</taxon>
        <taxon>Portunidae</taxon>
        <taxon>Portuninae</taxon>
        <taxon>Portunus</taxon>
    </lineage>
</organism>
<gene>
    <name evidence="1" type="ORF">E2C01_054056</name>
</gene>
<dbReference type="EMBL" id="VSRR010017091">
    <property type="protein sequence ID" value="MPC60022.1"/>
    <property type="molecule type" value="Genomic_DNA"/>
</dbReference>
<proteinExistence type="predicted"/>
<evidence type="ECO:0000313" key="2">
    <source>
        <dbReference type="Proteomes" id="UP000324222"/>
    </source>
</evidence>
<dbReference type="Proteomes" id="UP000324222">
    <property type="component" value="Unassembled WGS sequence"/>
</dbReference>
<dbReference type="AlphaFoldDB" id="A0A5B7GM38"/>
<sequence length="33" mass="3897">MLRTPSVSRVSLMGHSRQQYKLRWRSHGGIRSQ</sequence>
<evidence type="ECO:0000313" key="1">
    <source>
        <dbReference type="EMBL" id="MPC60022.1"/>
    </source>
</evidence>
<keyword evidence="2" id="KW-1185">Reference proteome</keyword>
<comment type="caution">
    <text evidence="1">The sequence shown here is derived from an EMBL/GenBank/DDBJ whole genome shotgun (WGS) entry which is preliminary data.</text>
</comment>
<name>A0A5B7GM38_PORTR</name>
<protein>
    <submittedName>
        <fullName evidence="1">Uncharacterized protein</fullName>
    </submittedName>
</protein>
<reference evidence="1 2" key="1">
    <citation type="submission" date="2019-05" db="EMBL/GenBank/DDBJ databases">
        <title>Another draft genome of Portunus trituberculatus and its Hox gene families provides insights of decapod evolution.</title>
        <authorList>
            <person name="Jeong J.-H."/>
            <person name="Song I."/>
            <person name="Kim S."/>
            <person name="Choi T."/>
            <person name="Kim D."/>
            <person name="Ryu S."/>
            <person name="Kim W."/>
        </authorList>
    </citation>
    <scope>NUCLEOTIDE SEQUENCE [LARGE SCALE GENOMIC DNA]</scope>
    <source>
        <tissue evidence="1">Muscle</tissue>
    </source>
</reference>